<dbReference type="Gene3D" id="3.30.413.10">
    <property type="entry name" value="Sulfite Reductase Hemoprotein, domain 1"/>
    <property type="match status" value="1"/>
</dbReference>
<feature type="domain" description="FAD/NAD(P)-binding" evidence="20">
    <location>
        <begin position="5"/>
        <end position="282"/>
    </location>
</feature>
<dbReference type="InterPro" id="IPR045854">
    <property type="entry name" value="NO2/SO3_Rdtase_4Fe4S_sf"/>
</dbReference>
<dbReference type="Pfam" id="PF07992">
    <property type="entry name" value="Pyr_redox_2"/>
    <property type="match status" value="1"/>
</dbReference>
<evidence type="ECO:0000256" key="14">
    <source>
        <dbReference type="ARBA" id="ARBA00023063"/>
    </source>
</evidence>
<evidence type="ECO:0000256" key="10">
    <source>
        <dbReference type="ARBA" id="ARBA00022827"/>
    </source>
</evidence>
<dbReference type="EC" id="1.7.1.15" evidence="22"/>
<dbReference type="Pfam" id="PF04324">
    <property type="entry name" value="Fer2_BFD"/>
    <property type="match status" value="2"/>
</dbReference>
<keyword evidence="7 16" id="KW-0285">Flavoprotein</keyword>
<dbReference type="InterPro" id="IPR007419">
    <property type="entry name" value="BFD-like_2Fe2S-bd_dom"/>
</dbReference>
<dbReference type="InterPro" id="IPR016156">
    <property type="entry name" value="FAD/NAD-linked_Rdtase_dimer_sf"/>
</dbReference>
<dbReference type="Gene3D" id="3.50.50.60">
    <property type="entry name" value="FAD/NAD(P)-binding domain"/>
    <property type="match status" value="2"/>
</dbReference>
<gene>
    <name evidence="22" type="ORF">JOC48_003756</name>
</gene>
<dbReference type="Gene3D" id="1.10.10.1100">
    <property type="entry name" value="BFD-like [2Fe-2S]-binding domain"/>
    <property type="match status" value="1"/>
</dbReference>
<evidence type="ECO:0000256" key="2">
    <source>
        <dbReference type="ARBA" id="ARBA00001966"/>
    </source>
</evidence>
<dbReference type="Gene3D" id="3.90.480.20">
    <property type="match status" value="1"/>
</dbReference>
<feature type="domain" description="NADH-rubredoxin oxidoreductase C-terminal" evidence="21">
    <location>
        <begin position="317"/>
        <end position="384"/>
    </location>
</feature>
<keyword evidence="12" id="KW-0408">Iron</keyword>
<dbReference type="RefSeq" id="WP_204501861.1">
    <property type="nucleotide sequence ID" value="NZ_JAFBDR010000028.1"/>
</dbReference>
<dbReference type="InterPro" id="IPR036136">
    <property type="entry name" value="Nit/Sulf_reduc_fer-like_dom_sf"/>
</dbReference>
<evidence type="ECO:0000256" key="15">
    <source>
        <dbReference type="ARBA" id="ARBA00034078"/>
    </source>
</evidence>
<evidence type="ECO:0000313" key="23">
    <source>
        <dbReference type="Proteomes" id="UP001296943"/>
    </source>
</evidence>
<keyword evidence="8" id="KW-0001">2Fe-2S</keyword>
<dbReference type="InterPro" id="IPR006067">
    <property type="entry name" value="NO2/SO3_Rdtase_4Fe4S_dom"/>
</dbReference>
<organism evidence="22 23">
    <name type="scientific">Aquibacillus albus</name>
    <dbReference type="NCBI Taxonomy" id="1168171"/>
    <lineage>
        <taxon>Bacteria</taxon>
        <taxon>Bacillati</taxon>
        <taxon>Bacillota</taxon>
        <taxon>Bacilli</taxon>
        <taxon>Bacillales</taxon>
        <taxon>Bacillaceae</taxon>
        <taxon>Aquibacillus</taxon>
    </lineage>
</organism>
<comment type="pathway">
    <text evidence="4">Nitrogen metabolism; nitrate reduction (assimilation).</text>
</comment>
<protein>
    <submittedName>
        <fullName evidence="22">Nitrite reductase (NADH) large subunit</fullName>
        <ecNumber evidence="22">1.7.1.15</ecNumber>
    </submittedName>
</protein>
<feature type="domain" description="Nitrite/sulphite reductase 4Fe-4S" evidence="17">
    <location>
        <begin position="632"/>
        <end position="762"/>
    </location>
</feature>
<dbReference type="InterPro" id="IPR005117">
    <property type="entry name" value="NiRdtase/SiRdtase_haem-b_fer"/>
</dbReference>
<dbReference type="Gene3D" id="3.30.390.30">
    <property type="match status" value="1"/>
</dbReference>
<evidence type="ECO:0000259" key="18">
    <source>
        <dbReference type="Pfam" id="PF03460"/>
    </source>
</evidence>
<keyword evidence="11 22" id="KW-0560">Oxidoreductase</keyword>
<evidence type="ECO:0000256" key="5">
    <source>
        <dbReference type="ARBA" id="ARBA00010429"/>
    </source>
</evidence>
<keyword evidence="9" id="KW-0479">Metal-binding</keyword>
<evidence type="ECO:0000256" key="7">
    <source>
        <dbReference type="ARBA" id="ARBA00022630"/>
    </source>
</evidence>
<evidence type="ECO:0000256" key="12">
    <source>
        <dbReference type="ARBA" id="ARBA00023004"/>
    </source>
</evidence>
<evidence type="ECO:0000256" key="4">
    <source>
        <dbReference type="ARBA" id="ARBA00005096"/>
    </source>
</evidence>
<evidence type="ECO:0000259" key="20">
    <source>
        <dbReference type="Pfam" id="PF07992"/>
    </source>
</evidence>
<sequence>MRKQKLVLVGNGMAGLRCIENILKNNSTLYDITIFGSEPHVNYSRIKLSSVLQGDTSLEDITINDRNWYEENHIQLYTGETVIDIDKQNKKVKTNKGTEVTYDKLILATGSNPIMLPLPGVDKEGVISFRTIEDCQKMIDAAKHHKKAIVIGGGLLGLEAARGLLNLGMRVDVVHLTDLLMNKQLDQTAAKMLQNELERQGMNFLLEKVSKEIIGDKRVEGIRFEDGTFAEADLIVMAVGVKPNTELANTAEIETNRGIVVNDFLETNVPDIYAIGECAEHKGVVYGLVKPLYEQGAVLANHLCKTNTSGYEGSVLSTQLKISGVDVFSVGQFEADDNTKTIHMHDEITSTYKKIFFKDNKAVGAVLYGDTKQGPQLLELIVKRKFIPDKEKSDLLKPIDPRESYAATLPRNEFVCTCNNVSKGVIIDNVLEHDLKTVKEVQSCTKASSSCGGCKPVVGELLEYIYSDYFNESTKQTTFCSCTTLTEDAIVAEIQMQKLTSLPEIMDTLGWKNDQGCSTCRPALEYYLGMIYPEYDQSQQTLYLNEKMNALFRKDGTYSIVPQLYGGIVKPRDLRKIADVADKYDLSHLAITSDQRIHLQGLKKEQLSPVWADLNMQLHSVSANSVHSVKTTNNDHLCECDKQPAVEMAESLEKRTEFMKAPYRIRMGISACMHNGAGSTTKDIGMIKINRGWEIYVGGSSGRNARSGQLLCVAETKEEAIRFVLGFIQYYRESANFLERTWQWIDKVTLVHIREVLFNEEYLHYLVDSLQKDLMQRKNLLEVVQKVVK</sequence>
<dbReference type="EMBL" id="JAFBDR010000028">
    <property type="protein sequence ID" value="MBM7573205.1"/>
    <property type="molecule type" value="Genomic_DNA"/>
</dbReference>
<keyword evidence="14 16" id="KW-0534">Nitrate assimilation</keyword>
<dbReference type="InterPro" id="IPR017121">
    <property type="entry name" value="Nitrite_Rdtase_lsu"/>
</dbReference>
<proteinExistence type="inferred from homology"/>
<evidence type="ECO:0000256" key="3">
    <source>
        <dbReference type="ARBA" id="ARBA00001974"/>
    </source>
</evidence>
<evidence type="ECO:0000256" key="9">
    <source>
        <dbReference type="ARBA" id="ARBA00022723"/>
    </source>
</evidence>
<dbReference type="Pfam" id="PF18267">
    <property type="entry name" value="Rubredoxin_C"/>
    <property type="match status" value="1"/>
</dbReference>
<dbReference type="PIRSF" id="PIRSF037149">
    <property type="entry name" value="NirB"/>
    <property type="match status" value="1"/>
</dbReference>
<dbReference type="Pfam" id="PF01077">
    <property type="entry name" value="NIR_SIR"/>
    <property type="match status" value="1"/>
</dbReference>
<evidence type="ECO:0000256" key="6">
    <source>
        <dbReference type="ARBA" id="ARBA00022617"/>
    </source>
</evidence>
<dbReference type="PRINTS" id="PR00368">
    <property type="entry name" value="FADPNR"/>
</dbReference>
<evidence type="ECO:0000256" key="13">
    <source>
        <dbReference type="ARBA" id="ARBA00023014"/>
    </source>
</evidence>
<reference evidence="22 23" key="1">
    <citation type="submission" date="2021-01" db="EMBL/GenBank/DDBJ databases">
        <title>Genomic Encyclopedia of Type Strains, Phase IV (KMG-IV): sequencing the most valuable type-strain genomes for metagenomic binning, comparative biology and taxonomic classification.</title>
        <authorList>
            <person name="Goeker M."/>
        </authorList>
    </citation>
    <scope>NUCLEOTIDE SEQUENCE [LARGE SCALE GENOMIC DNA]</scope>
    <source>
        <strain evidence="22 23">DSM 23711</strain>
    </source>
</reference>
<dbReference type="Proteomes" id="UP001296943">
    <property type="component" value="Unassembled WGS sequence"/>
</dbReference>
<evidence type="ECO:0000256" key="1">
    <source>
        <dbReference type="ARBA" id="ARBA00001929"/>
    </source>
</evidence>
<comment type="cofactor">
    <cofactor evidence="3 16">
        <name>FAD</name>
        <dbReference type="ChEBI" id="CHEBI:57692"/>
    </cofactor>
</comment>
<dbReference type="PANTHER" id="PTHR43809">
    <property type="entry name" value="NITRITE REDUCTASE (NADH) LARGE SUBUNIT"/>
    <property type="match status" value="1"/>
</dbReference>
<feature type="domain" description="Nitrite/Sulfite reductase ferredoxin-like" evidence="18">
    <location>
        <begin position="554"/>
        <end position="615"/>
    </location>
</feature>
<dbReference type="CDD" id="cd19943">
    <property type="entry name" value="NirB_Fer2_BFD-like_1"/>
    <property type="match status" value="1"/>
</dbReference>
<comment type="cofactor">
    <cofactor evidence="2">
        <name>[4Fe-4S] cluster</name>
        <dbReference type="ChEBI" id="CHEBI:49883"/>
    </cofactor>
</comment>
<keyword evidence="13" id="KW-0411">Iron-sulfur</keyword>
<name>A0ABS2N4Y6_9BACI</name>
<dbReference type="NCBIfam" id="TIGR02374">
    <property type="entry name" value="nitri_red_nirB"/>
    <property type="match status" value="1"/>
</dbReference>
<feature type="domain" description="BFD-like [2Fe-2S]-binding" evidence="19">
    <location>
        <begin position="480"/>
        <end position="528"/>
    </location>
</feature>
<dbReference type="GO" id="GO:0106316">
    <property type="term" value="F:nitrite reductase (NADH) activity"/>
    <property type="evidence" value="ECO:0007669"/>
    <property type="project" value="UniProtKB-EC"/>
</dbReference>
<feature type="domain" description="BFD-like [2Fe-2S]-binding" evidence="19">
    <location>
        <begin position="415"/>
        <end position="463"/>
    </location>
</feature>
<dbReference type="Pfam" id="PF03460">
    <property type="entry name" value="NIR_SIR_ferr"/>
    <property type="match status" value="1"/>
</dbReference>
<keyword evidence="6" id="KW-0349">Heme</keyword>
<comment type="caution">
    <text evidence="22">The sequence shown here is derived from an EMBL/GenBank/DDBJ whole genome shotgun (WGS) entry which is preliminary data.</text>
</comment>
<evidence type="ECO:0000259" key="19">
    <source>
        <dbReference type="Pfam" id="PF04324"/>
    </source>
</evidence>
<dbReference type="InterPro" id="IPR052034">
    <property type="entry name" value="NasD-like"/>
</dbReference>
<evidence type="ECO:0000259" key="21">
    <source>
        <dbReference type="Pfam" id="PF18267"/>
    </source>
</evidence>
<dbReference type="PANTHER" id="PTHR43809:SF1">
    <property type="entry name" value="NITRITE REDUCTASE (NADH) LARGE SUBUNIT"/>
    <property type="match status" value="1"/>
</dbReference>
<dbReference type="CDD" id="cd19944">
    <property type="entry name" value="NirB_Fer2_BFD-like_2"/>
    <property type="match status" value="1"/>
</dbReference>
<dbReference type="InterPro" id="IPR041854">
    <property type="entry name" value="BFD-like_2Fe2S-bd_dom_sf"/>
</dbReference>
<dbReference type="InterPro" id="IPR012744">
    <property type="entry name" value="Nitri_red_NirB"/>
</dbReference>
<keyword evidence="10 16" id="KW-0274">FAD</keyword>
<dbReference type="InterPro" id="IPR023753">
    <property type="entry name" value="FAD/NAD-binding_dom"/>
</dbReference>
<dbReference type="SUPFAM" id="SSF56014">
    <property type="entry name" value="Nitrite and sulphite reductase 4Fe-4S domain-like"/>
    <property type="match status" value="1"/>
</dbReference>
<comment type="cofactor">
    <cofactor evidence="1">
        <name>siroheme</name>
        <dbReference type="ChEBI" id="CHEBI:60052"/>
    </cofactor>
</comment>
<evidence type="ECO:0000313" key="22">
    <source>
        <dbReference type="EMBL" id="MBM7573205.1"/>
    </source>
</evidence>
<comment type="cofactor">
    <cofactor evidence="15">
        <name>[2Fe-2S] cluster</name>
        <dbReference type="ChEBI" id="CHEBI:190135"/>
    </cofactor>
</comment>
<evidence type="ECO:0000256" key="11">
    <source>
        <dbReference type="ARBA" id="ARBA00023002"/>
    </source>
</evidence>
<dbReference type="InterPro" id="IPR041575">
    <property type="entry name" value="Rubredoxin_C"/>
</dbReference>
<evidence type="ECO:0000259" key="17">
    <source>
        <dbReference type="Pfam" id="PF01077"/>
    </source>
</evidence>
<evidence type="ECO:0000256" key="8">
    <source>
        <dbReference type="ARBA" id="ARBA00022714"/>
    </source>
</evidence>
<accession>A0ABS2N4Y6</accession>
<dbReference type="InterPro" id="IPR036188">
    <property type="entry name" value="FAD/NAD-bd_sf"/>
</dbReference>
<keyword evidence="23" id="KW-1185">Reference proteome</keyword>
<dbReference type="SUPFAM" id="SSF51905">
    <property type="entry name" value="FAD/NAD(P)-binding domain"/>
    <property type="match status" value="2"/>
</dbReference>
<dbReference type="SUPFAM" id="SSF55124">
    <property type="entry name" value="Nitrite/Sulfite reductase N-terminal domain-like"/>
    <property type="match status" value="1"/>
</dbReference>
<evidence type="ECO:0000256" key="16">
    <source>
        <dbReference type="PIRNR" id="PIRNR037149"/>
    </source>
</evidence>
<dbReference type="PRINTS" id="PR00411">
    <property type="entry name" value="PNDRDTASEI"/>
</dbReference>
<comment type="similarity">
    <text evidence="5">Belongs to the nitrite and sulfite reductase 4Fe-4S domain family.</text>
</comment>